<dbReference type="EMBL" id="ACEO02000007">
    <property type="protein sequence ID" value="EFC51929.1"/>
    <property type="molecule type" value="Genomic_DNA"/>
</dbReference>
<comment type="caution">
    <text evidence="1">The sequence shown here is derived from an EMBL/GenBank/DDBJ whole genome shotgun (WGS) entry which is preliminary data.</text>
</comment>
<protein>
    <submittedName>
        <fullName evidence="1">Uncharacterized protein</fullName>
    </submittedName>
</protein>
<evidence type="ECO:0000313" key="1">
    <source>
        <dbReference type="EMBL" id="EFC51929.1"/>
    </source>
</evidence>
<dbReference type="AlphaFoldDB" id="A0A9W5IQJ9"/>
<name>A0A9W5IQJ9_NEISU</name>
<accession>A0A9W5IQJ9</accession>
<gene>
    <name evidence="1" type="ORF">NEISUBOT_04637</name>
</gene>
<dbReference type="Proteomes" id="UP000004621">
    <property type="component" value="Unassembled WGS sequence"/>
</dbReference>
<evidence type="ECO:0000313" key="2">
    <source>
        <dbReference type="Proteomes" id="UP000004621"/>
    </source>
</evidence>
<dbReference type="RefSeq" id="WP_004520222.1">
    <property type="nucleotide sequence ID" value="NZ_ACEO02000007.1"/>
</dbReference>
<reference evidence="1 2" key="1">
    <citation type="submission" date="2010-01" db="EMBL/GenBank/DDBJ databases">
        <authorList>
            <person name="Weinstock G."/>
            <person name="Sodergren E."/>
            <person name="Clifton S."/>
            <person name="Fulton L."/>
            <person name="Fulton B."/>
            <person name="Courtney L."/>
            <person name="Fronick C."/>
            <person name="Harrison M."/>
            <person name="Strong C."/>
            <person name="Farmer C."/>
            <person name="Delahaunty K."/>
            <person name="Markovic C."/>
            <person name="Hall O."/>
            <person name="Minx P."/>
            <person name="Tomlinson C."/>
            <person name="Mitreva M."/>
            <person name="Nelson J."/>
            <person name="Hou S."/>
            <person name="Wollam A."/>
            <person name="Pepin K.H."/>
            <person name="Johnson M."/>
            <person name="Bhonagiri V."/>
            <person name="Nash W.E."/>
            <person name="Warren W."/>
            <person name="Chinwalla A."/>
            <person name="Mardis E.R."/>
            <person name="Wilson R.K."/>
        </authorList>
    </citation>
    <scope>NUCLEOTIDE SEQUENCE [LARGE SCALE GENOMIC DNA]</scope>
    <source>
        <strain evidence="1 2">NJ9703</strain>
    </source>
</reference>
<sequence length="307" mass="35575">MEKSSKLGKDILETLGFEILNNGEELATGETKTADFLVKLENENFLVEVKLKEADDDENKSREEKLSNGEVYISNGYNHTNSMLTTIMRSANRQIRSSLENISMKEKVNFSFLLFINSSYDATLRREQIINELYGKVNLIDFNNKNKAARPCYEYNHPLFKRLESNDFLLIVNFLNYTDLNGGNREAFDAIICLNQYSDKYELIKSSAIQSLNMKIIDPIEEVKNGAAYQLDKDDWEEINHILEKNGQDKIDENMERRIHSLSPRVQILSRKYQKYLIPFPMENRVQITARSTQYTSNQNSTTSEDS</sequence>
<proteinExistence type="predicted"/>
<organism evidence="1 2">
    <name type="scientific">Neisseria subflava NJ9703</name>
    <dbReference type="NCBI Taxonomy" id="546268"/>
    <lineage>
        <taxon>Bacteria</taxon>
        <taxon>Pseudomonadati</taxon>
        <taxon>Pseudomonadota</taxon>
        <taxon>Betaproteobacteria</taxon>
        <taxon>Neisseriales</taxon>
        <taxon>Neisseriaceae</taxon>
        <taxon>Neisseria</taxon>
    </lineage>
</organism>